<comment type="caution">
    <text evidence="2">The sequence shown here is derived from an EMBL/GenBank/DDBJ whole genome shotgun (WGS) entry which is preliminary data.</text>
</comment>
<name>A0A0F9DBD4_9ZZZZ</name>
<accession>A0A0F9DBD4</accession>
<keyword evidence="1" id="KW-0175">Coiled coil</keyword>
<sequence length="96" mass="11639">MDKAHYMKLKDRTEHARKVRDELRDKLRETQEYKEMMEAWVDLIEARRAEMRAWKKLSLPVRLRMESQSEVVKIMHRTTHKEAKDILDDATQDGKE</sequence>
<organism evidence="2">
    <name type="scientific">marine sediment metagenome</name>
    <dbReference type="NCBI Taxonomy" id="412755"/>
    <lineage>
        <taxon>unclassified sequences</taxon>
        <taxon>metagenomes</taxon>
        <taxon>ecological metagenomes</taxon>
    </lineage>
</organism>
<dbReference type="EMBL" id="LAZR01032392">
    <property type="protein sequence ID" value="KKL51021.1"/>
    <property type="molecule type" value="Genomic_DNA"/>
</dbReference>
<protein>
    <submittedName>
        <fullName evidence="2">Uncharacterized protein</fullName>
    </submittedName>
</protein>
<reference evidence="2" key="1">
    <citation type="journal article" date="2015" name="Nature">
        <title>Complex archaea that bridge the gap between prokaryotes and eukaryotes.</title>
        <authorList>
            <person name="Spang A."/>
            <person name="Saw J.H."/>
            <person name="Jorgensen S.L."/>
            <person name="Zaremba-Niedzwiedzka K."/>
            <person name="Martijn J."/>
            <person name="Lind A.E."/>
            <person name="van Eijk R."/>
            <person name="Schleper C."/>
            <person name="Guy L."/>
            <person name="Ettema T.J."/>
        </authorList>
    </citation>
    <scope>NUCLEOTIDE SEQUENCE</scope>
</reference>
<dbReference type="AlphaFoldDB" id="A0A0F9DBD4"/>
<evidence type="ECO:0000256" key="1">
    <source>
        <dbReference type="SAM" id="Coils"/>
    </source>
</evidence>
<evidence type="ECO:0000313" key="2">
    <source>
        <dbReference type="EMBL" id="KKL51021.1"/>
    </source>
</evidence>
<gene>
    <name evidence="2" type="ORF">LCGC14_2299680</name>
</gene>
<proteinExistence type="predicted"/>
<feature type="coiled-coil region" evidence="1">
    <location>
        <begin position="6"/>
        <end position="36"/>
    </location>
</feature>